<dbReference type="AlphaFoldDB" id="A0A1Y5RNI1"/>
<evidence type="ECO:0000256" key="1">
    <source>
        <dbReference type="SAM" id="MobiDB-lite"/>
    </source>
</evidence>
<feature type="compositionally biased region" description="Polar residues" evidence="1">
    <location>
        <begin position="1"/>
        <end position="10"/>
    </location>
</feature>
<dbReference type="OrthoDB" id="7876194at2"/>
<dbReference type="Proteomes" id="UP000193307">
    <property type="component" value="Unassembled WGS sequence"/>
</dbReference>
<dbReference type="RefSeq" id="WP_085847396.1">
    <property type="nucleotide sequence ID" value="NZ_FNZV01000001.1"/>
</dbReference>
<dbReference type="EMBL" id="FWFW01000001">
    <property type="protein sequence ID" value="SLN18902.1"/>
    <property type="molecule type" value="Genomic_DNA"/>
</dbReference>
<name>A0A1Y5RNI1_9RHOB</name>
<proteinExistence type="predicted"/>
<reference evidence="2 3" key="1">
    <citation type="submission" date="2017-03" db="EMBL/GenBank/DDBJ databases">
        <authorList>
            <person name="Afonso C.L."/>
            <person name="Miller P.J."/>
            <person name="Scott M.A."/>
            <person name="Spackman E."/>
            <person name="Goraichik I."/>
            <person name="Dimitrov K.M."/>
            <person name="Suarez D.L."/>
            <person name="Swayne D.E."/>
        </authorList>
    </citation>
    <scope>NUCLEOTIDE SEQUENCE [LARGE SCALE GENOMIC DNA]</scope>
    <source>
        <strain evidence="2 3">CECT 7971</strain>
    </source>
</reference>
<evidence type="ECO:0000313" key="3">
    <source>
        <dbReference type="Proteomes" id="UP000193307"/>
    </source>
</evidence>
<gene>
    <name evidence="2" type="ORF">PAM7971_00509</name>
</gene>
<protein>
    <submittedName>
        <fullName evidence="2">Uncharacterized protein</fullName>
    </submittedName>
</protein>
<sequence>MTKTTLQNDAGTACISDNPEAWGPPEAPLDMPLQNLTPAPIDLKIANQIRHLLAGLRIGLRHEI</sequence>
<evidence type="ECO:0000313" key="2">
    <source>
        <dbReference type="EMBL" id="SLN18902.1"/>
    </source>
</evidence>
<feature type="region of interest" description="Disordered" evidence="1">
    <location>
        <begin position="1"/>
        <end position="28"/>
    </location>
</feature>
<accession>A0A1Y5RNI1</accession>
<organism evidence="2 3">
    <name type="scientific">Pacificibacter marinus</name>
    <dbReference type="NCBI Taxonomy" id="658057"/>
    <lineage>
        <taxon>Bacteria</taxon>
        <taxon>Pseudomonadati</taxon>
        <taxon>Pseudomonadota</taxon>
        <taxon>Alphaproteobacteria</taxon>
        <taxon>Rhodobacterales</taxon>
        <taxon>Roseobacteraceae</taxon>
        <taxon>Pacificibacter</taxon>
    </lineage>
</organism>
<keyword evidence="3" id="KW-1185">Reference proteome</keyword>
<dbReference type="STRING" id="658057.SAMN04488032_101141"/>